<keyword evidence="2" id="KW-1185">Reference proteome</keyword>
<dbReference type="Pfam" id="PF07586">
    <property type="entry name" value="HXXSHH"/>
    <property type="match status" value="1"/>
</dbReference>
<dbReference type="RefSeq" id="WP_145048162.1">
    <property type="nucleotide sequence ID" value="NZ_CP036433.1"/>
</dbReference>
<organism evidence="1 2">
    <name type="scientific">Lignipirellula cremea</name>
    <dbReference type="NCBI Taxonomy" id="2528010"/>
    <lineage>
        <taxon>Bacteria</taxon>
        <taxon>Pseudomonadati</taxon>
        <taxon>Planctomycetota</taxon>
        <taxon>Planctomycetia</taxon>
        <taxon>Pirellulales</taxon>
        <taxon>Pirellulaceae</taxon>
        <taxon>Lignipirellula</taxon>
    </lineage>
</organism>
<name>A0A518DKF4_9BACT</name>
<dbReference type="Proteomes" id="UP000317648">
    <property type="component" value="Chromosome"/>
</dbReference>
<dbReference type="KEGG" id="lcre:Pla8534_00610"/>
<evidence type="ECO:0008006" key="3">
    <source>
        <dbReference type="Google" id="ProtNLM"/>
    </source>
</evidence>
<dbReference type="InterPro" id="IPR011447">
    <property type="entry name" value="DUF1552"/>
</dbReference>
<dbReference type="OrthoDB" id="9146593at2"/>
<sequence>MNHKTNSITRRTILRGLGASIALPFLEVMGGKTLAAASGRNEPSRLACFYIPGCINHYNWFPENTGFDYTIAPSHKPLTHHRERFSVLSSLSHIEGRISGHPHAYNWLTGHNININPGAHSNTISMDQVAAKYLGPTYVPSLQLSYRDGIGTTTLSRNALGVDLPATMNYRTVFERLFPPADAAQLKEAQARIELNRSVLDTAVGDMKSFRNKLGRIDQQRLDQYLDSVREVEQRLTEREQIVRRGRPKFDENGVKLKPQLGSNHMREHIEMMFDLIALAFQTDMTRVVTQSLGGEGGPNYDDYKEWSKQAGAPLRGAHDFHHKGSGNRGADNPDTKVIGYRDEMFCANLARLMDKLHAIEAADGTLLDHTVLLLGGSQISSHSGGSFPMLLAGGNKLGFKHGQHIKWKGDQRSASDLYLTILQQLGCPVKAFKESQGPLSELLV</sequence>
<evidence type="ECO:0000313" key="2">
    <source>
        <dbReference type="Proteomes" id="UP000317648"/>
    </source>
</evidence>
<dbReference type="EMBL" id="CP036433">
    <property type="protein sequence ID" value="QDU92316.1"/>
    <property type="molecule type" value="Genomic_DNA"/>
</dbReference>
<accession>A0A518DKF4</accession>
<evidence type="ECO:0000313" key="1">
    <source>
        <dbReference type="EMBL" id="QDU92316.1"/>
    </source>
</evidence>
<protein>
    <recommendedName>
        <fullName evidence="3">DUF1552 domain-containing protein</fullName>
    </recommendedName>
</protein>
<dbReference type="PROSITE" id="PS51318">
    <property type="entry name" value="TAT"/>
    <property type="match status" value="1"/>
</dbReference>
<dbReference type="AlphaFoldDB" id="A0A518DKF4"/>
<dbReference type="InterPro" id="IPR006311">
    <property type="entry name" value="TAT_signal"/>
</dbReference>
<proteinExistence type="predicted"/>
<gene>
    <name evidence="1" type="ORF">Pla8534_00610</name>
</gene>
<reference evidence="1 2" key="1">
    <citation type="submission" date="2019-02" db="EMBL/GenBank/DDBJ databases">
        <title>Deep-cultivation of Planctomycetes and their phenomic and genomic characterization uncovers novel biology.</title>
        <authorList>
            <person name="Wiegand S."/>
            <person name="Jogler M."/>
            <person name="Boedeker C."/>
            <person name="Pinto D."/>
            <person name="Vollmers J."/>
            <person name="Rivas-Marin E."/>
            <person name="Kohn T."/>
            <person name="Peeters S.H."/>
            <person name="Heuer A."/>
            <person name="Rast P."/>
            <person name="Oberbeckmann S."/>
            <person name="Bunk B."/>
            <person name="Jeske O."/>
            <person name="Meyerdierks A."/>
            <person name="Storesund J.E."/>
            <person name="Kallscheuer N."/>
            <person name="Luecker S."/>
            <person name="Lage O.M."/>
            <person name="Pohl T."/>
            <person name="Merkel B.J."/>
            <person name="Hornburger P."/>
            <person name="Mueller R.-W."/>
            <person name="Bruemmer F."/>
            <person name="Labrenz M."/>
            <person name="Spormann A.M."/>
            <person name="Op den Camp H."/>
            <person name="Overmann J."/>
            <person name="Amann R."/>
            <person name="Jetten M.S.M."/>
            <person name="Mascher T."/>
            <person name="Medema M.H."/>
            <person name="Devos D.P."/>
            <person name="Kaster A.-K."/>
            <person name="Ovreas L."/>
            <person name="Rohde M."/>
            <person name="Galperin M.Y."/>
            <person name="Jogler C."/>
        </authorList>
    </citation>
    <scope>NUCLEOTIDE SEQUENCE [LARGE SCALE GENOMIC DNA]</scope>
    <source>
        <strain evidence="1 2">Pla85_3_4</strain>
    </source>
</reference>